<comment type="caution">
    <text evidence="2">The sequence shown here is derived from an EMBL/GenBank/DDBJ whole genome shotgun (WGS) entry which is preliminary data.</text>
</comment>
<organism evidence="2 3">
    <name type="scientific">Desmospora profundinema</name>
    <dbReference type="NCBI Taxonomy" id="1571184"/>
    <lineage>
        <taxon>Bacteria</taxon>
        <taxon>Bacillati</taxon>
        <taxon>Bacillota</taxon>
        <taxon>Bacilli</taxon>
        <taxon>Bacillales</taxon>
        <taxon>Thermoactinomycetaceae</taxon>
        <taxon>Desmospora</taxon>
    </lineage>
</organism>
<keyword evidence="3" id="KW-1185">Reference proteome</keyword>
<dbReference type="EMBL" id="JAVDQG010000003">
    <property type="protein sequence ID" value="MDR6225686.1"/>
    <property type="molecule type" value="Genomic_DNA"/>
</dbReference>
<dbReference type="InterPro" id="IPR029069">
    <property type="entry name" value="HotDog_dom_sf"/>
</dbReference>
<dbReference type="Gene3D" id="3.10.129.10">
    <property type="entry name" value="Hotdog Thioesterase"/>
    <property type="match status" value="1"/>
</dbReference>
<name>A0ABU1ILP0_9BACL</name>
<feature type="domain" description="FAS1-like dehydratase" evidence="1">
    <location>
        <begin position="5"/>
        <end position="132"/>
    </location>
</feature>
<dbReference type="CDD" id="cd03441">
    <property type="entry name" value="R_hydratase_like"/>
    <property type="match status" value="1"/>
</dbReference>
<evidence type="ECO:0000313" key="3">
    <source>
        <dbReference type="Proteomes" id="UP001185012"/>
    </source>
</evidence>
<proteinExistence type="predicted"/>
<dbReference type="SUPFAM" id="SSF54637">
    <property type="entry name" value="Thioesterase/thiol ester dehydrase-isomerase"/>
    <property type="match status" value="1"/>
</dbReference>
<dbReference type="PIRSF" id="PIRSF018072">
    <property type="entry name" value="UCP018072"/>
    <property type="match status" value="1"/>
</dbReference>
<dbReference type="RefSeq" id="WP_309864688.1">
    <property type="nucleotide sequence ID" value="NZ_JAVDQG010000003.1"/>
</dbReference>
<dbReference type="Proteomes" id="UP001185012">
    <property type="component" value="Unassembled WGS sequence"/>
</dbReference>
<protein>
    <submittedName>
        <fullName evidence="2">Acyl dehydratase</fullName>
    </submittedName>
</protein>
<reference evidence="2 3" key="1">
    <citation type="submission" date="2023-07" db="EMBL/GenBank/DDBJ databases">
        <title>Genomic Encyclopedia of Type Strains, Phase IV (KMG-IV): sequencing the most valuable type-strain genomes for metagenomic binning, comparative biology and taxonomic classification.</title>
        <authorList>
            <person name="Goeker M."/>
        </authorList>
    </citation>
    <scope>NUCLEOTIDE SEQUENCE [LARGE SCALE GENOMIC DNA]</scope>
    <source>
        <strain evidence="2 3">DSM 45903</strain>
    </source>
</reference>
<dbReference type="Pfam" id="PF13452">
    <property type="entry name" value="FAS1_DH_region"/>
    <property type="match status" value="1"/>
</dbReference>
<evidence type="ECO:0000259" key="1">
    <source>
        <dbReference type="Pfam" id="PF13452"/>
    </source>
</evidence>
<evidence type="ECO:0000313" key="2">
    <source>
        <dbReference type="EMBL" id="MDR6225686.1"/>
    </source>
</evidence>
<accession>A0ABU1ILP0</accession>
<dbReference type="InterPro" id="IPR039569">
    <property type="entry name" value="FAS1-like_DH_region"/>
</dbReference>
<dbReference type="InterPro" id="IPR016709">
    <property type="entry name" value="HadA-like"/>
</dbReference>
<sequence>MWTHHIGSCSKGERNVVEEGAVRKFVEAIGDFSPLYLDEVKAKNSRYGKRIAPPTFPITFRYGSIEGLPLPESGLIHGDQRFEYQRPLFVGEEVLCSLMLKDAFEKKGKSGSLHFLVFDRIGKDPDGGHIFTACSTVIVTEAVRKEGSA</sequence>
<gene>
    <name evidence="2" type="ORF">JOE21_001684</name>
</gene>